<evidence type="ECO:0000313" key="3">
    <source>
        <dbReference type="Proteomes" id="UP001054252"/>
    </source>
</evidence>
<reference evidence="2 3" key="1">
    <citation type="journal article" date="2021" name="Commun. Biol.">
        <title>The genome of Shorea leprosula (Dipterocarpaceae) highlights the ecological relevance of drought in aseasonal tropical rainforests.</title>
        <authorList>
            <person name="Ng K.K.S."/>
            <person name="Kobayashi M.J."/>
            <person name="Fawcett J.A."/>
            <person name="Hatakeyama M."/>
            <person name="Paape T."/>
            <person name="Ng C.H."/>
            <person name="Ang C.C."/>
            <person name="Tnah L.H."/>
            <person name="Lee C.T."/>
            <person name="Nishiyama T."/>
            <person name="Sese J."/>
            <person name="O'Brien M.J."/>
            <person name="Copetti D."/>
            <person name="Mohd Noor M.I."/>
            <person name="Ong R.C."/>
            <person name="Putra M."/>
            <person name="Sireger I.Z."/>
            <person name="Indrioko S."/>
            <person name="Kosugi Y."/>
            <person name="Izuno A."/>
            <person name="Isagi Y."/>
            <person name="Lee S.L."/>
            <person name="Shimizu K.K."/>
        </authorList>
    </citation>
    <scope>NUCLEOTIDE SEQUENCE [LARGE SCALE GENOMIC DNA]</scope>
    <source>
        <strain evidence="2">214</strain>
    </source>
</reference>
<protein>
    <submittedName>
        <fullName evidence="2">Uncharacterized protein</fullName>
    </submittedName>
</protein>
<gene>
    <name evidence="2" type="ORF">SLEP1_g8488</name>
</gene>
<feature type="compositionally biased region" description="Low complexity" evidence="1">
    <location>
        <begin position="1"/>
        <end position="27"/>
    </location>
</feature>
<dbReference type="EMBL" id="BPVZ01000008">
    <property type="protein sequence ID" value="GKU95084.1"/>
    <property type="molecule type" value="Genomic_DNA"/>
</dbReference>
<dbReference type="PANTHER" id="PTHR36078:SF2">
    <property type="entry name" value="OS09G0473966 PROTEIN"/>
    <property type="match status" value="1"/>
</dbReference>
<dbReference type="AlphaFoldDB" id="A0AAV5IBN9"/>
<name>A0AAV5IBN9_9ROSI</name>
<dbReference type="PANTHER" id="PTHR36078">
    <property type="entry name" value="BNACNNG21220D PROTEIN"/>
    <property type="match status" value="1"/>
</dbReference>
<sequence length="158" mass="17004">MASSIVPYPSSPPSASSGPDSGTSLPKPAAPSPPLQVDAVATGNGALNAAEQKPVSDDHFAILDHPETMEKYKKYEAEYTGRLMAKYFSKKNIYGGDIYDEKTTINNETILSSRWPFTQSFANPMHAFEEQCSGGGSTSGEETLVDISDNKLPPKQND</sequence>
<accession>A0AAV5IBN9</accession>
<feature type="region of interest" description="Disordered" evidence="1">
    <location>
        <begin position="1"/>
        <end position="57"/>
    </location>
</feature>
<dbReference type="Proteomes" id="UP001054252">
    <property type="component" value="Unassembled WGS sequence"/>
</dbReference>
<comment type="caution">
    <text evidence="2">The sequence shown here is derived from an EMBL/GenBank/DDBJ whole genome shotgun (WGS) entry which is preliminary data.</text>
</comment>
<proteinExistence type="predicted"/>
<evidence type="ECO:0000313" key="2">
    <source>
        <dbReference type="EMBL" id="GKU95084.1"/>
    </source>
</evidence>
<keyword evidence="3" id="KW-1185">Reference proteome</keyword>
<feature type="region of interest" description="Disordered" evidence="1">
    <location>
        <begin position="131"/>
        <end position="158"/>
    </location>
</feature>
<evidence type="ECO:0000256" key="1">
    <source>
        <dbReference type="SAM" id="MobiDB-lite"/>
    </source>
</evidence>
<organism evidence="2 3">
    <name type="scientific">Rubroshorea leprosula</name>
    <dbReference type="NCBI Taxonomy" id="152421"/>
    <lineage>
        <taxon>Eukaryota</taxon>
        <taxon>Viridiplantae</taxon>
        <taxon>Streptophyta</taxon>
        <taxon>Embryophyta</taxon>
        <taxon>Tracheophyta</taxon>
        <taxon>Spermatophyta</taxon>
        <taxon>Magnoliopsida</taxon>
        <taxon>eudicotyledons</taxon>
        <taxon>Gunneridae</taxon>
        <taxon>Pentapetalae</taxon>
        <taxon>rosids</taxon>
        <taxon>malvids</taxon>
        <taxon>Malvales</taxon>
        <taxon>Dipterocarpaceae</taxon>
        <taxon>Rubroshorea</taxon>
    </lineage>
</organism>